<proteinExistence type="predicted"/>
<name>A0A918K4E0_9GAMM</name>
<sequence>MKTFHFSIVLGNANPDSENLEDRLFEAGCDDALVCAYGETVYLEFDREAETALDALNSATLAIKNAGFQIRSYQEGGVVNLSDIARRTQLTRAAVNYYAKGTRGPKGFPKPIYGLDSPTPLYDWAEVAVWLVKHDKLQQEAAEVAVASHQLQLGLLRGGAELSSQEGHSPGH</sequence>
<dbReference type="AlphaFoldDB" id="A0A918K4E0"/>
<evidence type="ECO:0000313" key="1">
    <source>
        <dbReference type="EMBL" id="GGX48889.1"/>
    </source>
</evidence>
<accession>A0A918K4E0</accession>
<evidence type="ECO:0000313" key="2">
    <source>
        <dbReference type="Proteomes" id="UP000626148"/>
    </source>
</evidence>
<dbReference type="GO" id="GO:0003677">
    <property type="term" value="F:DNA binding"/>
    <property type="evidence" value="ECO:0007669"/>
    <property type="project" value="UniProtKB-KW"/>
</dbReference>
<reference evidence="1" key="1">
    <citation type="journal article" date="2014" name="Int. J. Syst. Evol. Microbiol.">
        <title>Complete genome sequence of Corynebacterium casei LMG S-19264T (=DSM 44701T), isolated from a smear-ripened cheese.</title>
        <authorList>
            <consortium name="US DOE Joint Genome Institute (JGI-PGF)"/>
            <person name="Walter F."/>
            <person name="Albersmeier A."/>
            <person name="Kalinowski J."/>
            <person name="Ruckert C."/>
        </authorList>
    </citation>
    <scope>NUCLEOTIDE SEQUENCE</scope>
    <source>
        <strain evidence="1">KCTC 22169</strain>
    </source>
</reference>
<keyword evidence="1" id="KW-0238">DNA-binding</keyword>
<keyword evidence="2" id="KW-1185">Reference proteome</keyword>
<gene>
    <name evidence="1" type="ORF">GCM10007392_15120</name>
</gene>
<protein>
    <submittedName>
        <fullName evidence="1">DNA-binding protein</fullName>
    </submittedName>
</protein>
<dbReference type="EMBL" id="BMXR01000003">
    <property type="protein sequence ID" value="GGX48889.1"/>
    <property type="molecule type" value="Genomic_DNA"/>
</dbReference>
<dbReference type="Proteomes" id="UP000626148">
    <property type="component" value="Unassembled WGS sequence"/>
</dbReference>
<organism evidence="1 2">
    <name type="scientific">Saccharospirillum salsuginis</name>
    <dbReference type="NCBI Taxonomy" id="418750"/>
    <lineage>
        <taxon>Bacteria</taxon>
        <taxon>Pseudomonadati</taxon>
        <taxon>Pseudomonadota</taxon>
        <taxon>Gammaproteobacteria</taxon>
        <taxon>Oceanospirillales</taxon>
        <taxon>Saccharospirillaceae</taxon>
        <taxon>Saccharospirillum</taxon>
    </lineage>
</organism>
<dbReference type="RefSeq" id="WP_189607932.1">
    <property type="nucleotide sequence ID" value="NZ_BMXR01000003.1"/>
</dbReference>
<comment type="caution">
    <text evidence="1">The sequence shown here is derived from an EMBL/GenBank/DDBJ whole genome shotgun (WGS) entry which is preliminary data.</text>
</comment>
<reference evidence="1" key="2">
    <citation type="submission" date="2020-09" db="EMBL/GenBank/DDBJ databases">
        <authorList>
            <person name="Sun Q."/>
            <person name="Kim S."/>
        </authorList>
    </citation>
    <scope>NUCLEOTIDE SEQUENCE</scope>
    <source>
        <strain evidence="1">KCTC 22169</strain>
    </source>
</reference>